<evidence type="ECO:0000313" key="3">
    <source>
        <dbReference type="Proteomes" id="UP001454036"/>
    </source>
</evidence>
<dbReference type="Proteomes" id="UP001454036">
    <property type="component" value="Unassembled WGS sequence"/>
</dbReference>
<dbReference type="EMBL" id="BAABME010000336">
    <property type="protein sequence ID" value="GAA0141882.1"/>
    <property type="molecule type" value="Genomic_DNA"/>
</dbReference>
<feature type="signal peptide" evidence="1">
    <location>
        <begin position="1"/>
        <end position="33"/>
    </location>
</feature>
<keyword evidence="1" id="KW-0732">Signal</keyword>
<evidence type="ECO:0000256" key="1">
    <source>
        <dbReference type="SAM" id="SignalP"/>
    </source>
</evidence>
<protein>
    <submittedName>
        <fullName evidence="2">Uncharacterized protein</fullName>
    </submittedName>
</protein>
<reference evidence="2 3" key="1">
    <citation type="submission" date="2024-01" db="EMBL/GenBank/DDBJ databases">
        <title>The complete chloroplast genome sequence of Lithospermum erythrorhizon: insights into the phylogenetic relationship among Boraginaceae species and the maternal lineages of purple gromwells.</title>
        <authorList>
            <person name="Okada T."/>
            <person name="Watanabe K."/>
        </authorList>
    </citation>
    <scope>NUCLEOTIDE SEQUENCE [LARGE SCALE GENOMIC DNA]</scope>
</reference>
<organism evidence="2 3">
    <name type="scientific">Lithospermum erythrorhizon</name>
    <name type="common">Purple gromwell</name>
    <name type="synonym">Lithospermum officinale var. erythrorhizon</name>
    <dbReference type="NCBI Taxonomy" id="34254"/>
    <lineage>
        <taxon>Eukaryota</taxon>
        <taxon>Viridiplantae</taxon>
        <taxon>Streptophyta</taxon>
        <taxon>Embryophyta</taxon>
        <taxon>Tracheophyta</taxon>
        <taxon>Spermatophyta</taxon>
        <taxon>Magnoliopsida</taxon>
        <taxon>eudicotyledons</taxon>
        <taxon>Gunneridae</taxon>
        <taxon>Pentapetalae</taxon>
        <taxon>asterids</taxon>
        <taxon>lamiids</taxon>
        <taxon>Boraginales</taxon>
        <taxon>Boraginaceae</taxon>
        <taxon>Boraginoideae</taxon>
        <taxon>Lithospermeae</taxon>
        <taxon>Lithospermum</taxon>
    </lineage>
</organism>
<gene>
    <name evidence="2" type="ORF">LIER_02923</name>
</gene>
<keyword evidence="3" id="KW-1185">Reference proteome</keyword>
<accession>A0AAV3NVZ0</accession>
<feature type="chain" id="PRO_5043842311" evidence="1">
    <location>
        <begin position="34"/>
        <end position="173"/>
    </location>
</feature>
<comment type="caution">
    <text evidence="2">The sequence shown here is derived from an EMBL/GenBank/DDBJ whole genome shotgun (WGS) entry which is preliminary data.</text>
</comment>
<sequence length="173" mass="18546">MGRKAGGFMICLLRNFLFLEMLYFMTEFPYSASASVSVPTISNNVSEYDMDVMATSSGTPAPAVQPTGPAHQDAFSVVPASANQAASSVVPGLTGGSPITEGSSGGLLRRLHRHFLTAITANTEPKSFKDVMDNLGWCRTMHNEIRALENNGTWRLEPLPTGKKAPAIIGCIR</sequence>
<dbReference type="AlphaFoldDB" id="A0AAV3NVZ0"/>
<name>A0AAV3NVZ0_LITER</name>
<evidence type="ECO:0000313" key="2">
    <source>
        <dbReference type="EMBL" id="GAA0141882.1"/>
    </source>
</evidence>
<proteinExistence type="predicted"/>